<sequence>MVVPRPLLHASYRLRCVSSVAVDKARVVINVANKARFASSSLSSYEQAVQNLPQGAQIHLDFFGEPISFFGVESGRIIENTVAALDRFEIGLVTKGKAFTGGGEEYGVSIQASHSAALAWADMIRHATVWNSDGKSSPMLAHIAVSPLLVQTGVNYVRRIDHLLSQVPSGIDGVPRLQLLSLARLAVDEIRNEDLDPRETAHLKVLDCLLKQNHKLALAILGKHLQACPGDCLGLSLLMDLAQVLGDQKAASRGAGAVAQYWAERQGTFVKASIPGYHAATSLIALGTAVGGRHDVAEQLALQSIGKGEKLAAGISSWALAHVYDAEGRTAEGISAFANTDGIKNFESCGVFFFDSILAGYGVRFALDREERGRGKSPALRLYDNAYERVLDSNLFGRRGHSGSQIRKAPVGWQSSTFKTNEVSQSFMSKVIPLSRPKNEEPSLKNDGLSVSASSSMSLTTLEWKPSCEDVLTWIPPTPQFLADATLLLFRLTLNGTLSCENYRWENLKNAWSLLLEHDGKERTETEDLAFFPLACIAASLLVPMKPAGNLSGAAGRLAGAMKKMGILLNLGEVSLSRDDMQSEETSISKIFADIVADSSPDFWLPSKDIKDKEEWKEILRLLSSVIYGVLEQEEDSDYLNAELLDSFETWDFDARPFIEHATVYVACKCGDFESLSLARSICSRGVSLRPQNPEEWWRYSIVLGLLGDEVASEDALNASLSFGGGQGVRHE</sequence>
<evidence type="ECO:0000256" key="2">
    <source>
        <dbReference type="ARBA" id="ARBA00022803"/>
    </source>
</evidence>
<dbReference type="AlphaFoldDB" id="A0AAD2CJE5"/>
<dbReference type="Proteomes" id="UP001295423">
    <property type="component" value="Unassembled WGS sequence"/>
</dbReference>
<name>A0AAD2CJE5_9STRA</name>
<evidence type="ECO:0008006" key="5">
    <source>
        <dbReference type="Google" id="ProtNLM"/>
    </source>
</evidence>
<keyword evidence="2" id="KW-0802">TPR repeat</keyword>
<dbReference type="PANTHER" id="PTHR16263">
    <property type="entry name" value="TETRATRICOPEPTIDE REPEAT PROTEIN 38"/>
    <property type="match status" value="1"/>
</dbReference>
<organism evidence="3 4">
    <name type="scientific">Cylindrotheca closterium</name>
    <dbReference type="NCBI Taxonomy" id="2856"/>
    <lineage>
        <taxon>Eukaryota</taxon>
        <taxon>Sar</taxon>
        <taxon>Stramenopiles</taxon>
        <taxon>Ochrophyta</taxon>
        <taxon>Bacillariophyta</taxon>
        <taxon>Bacillariophyceae</taxon>
        <taxon>Bacillariophycidae</taxon>
        <taxon>Bacillariales</taxon>
        <taxon>Bacillariaceae</taxon>
        <taxon>Cylindrotheca</taxon>
    </lineage>
</organism>
<accession>A0AAD2CJE5</accession>
<dbReference type="PANTHER" id="PTHR16263:SF4">
    <property type="entry name" value="TETRATRICOPEPTIDE REPEAT PROTEIN 38"/>
    <property type="match status" value="1"/>
</dbReference>
<proteinExistence type="predicted"/>
<evidence type="ECO:0000313" key="4">
    <source>
        <dbReference type="Proteomes" id="UP001295423"/>
    </source>
</evidence>
<evidence type="ECO:0000313" key="3">
    <source>
        <dbReference type="EMBL" id="CAJ1935687.1"/>
    </source>
</evidence>
<keyword evidence="4" id="KW-1185">Reference proteome</keyword>
<keyword evidence="1" id="KW-0677">Repeat</keyword>
<gene>
    <name evidence="3" type="ORF">CYCCA115_LOCUS4863</name>
</gene>
<dbReference type="InterPro" id="IPR033891">
    <property type="entry name" value="TTC38"/>
</dbReference>
<reference evidence="3" key="1">
    <citation type="submission" date="2023-08" db="EMBL/GenBank/DDBJ databases">
        <authorList>
            <person name="Audoor S."/>
            <person name="Bilcke G."/>
        </authorList>
    </citation>
    <scope>NUCLEOTIDE SEQUENCE</scope>
</reference>
<protein>
    <recommendedName>
        <fullName evidence="5">Tetratricopeptide repeat protein 38</fullName>
    </recommendedName>
</protein>
<comment type="caution">
    <text evidence="3">The sequence shown here is derived from an EMBL/GenBank/DDBJ whole genome shotgun (WGS) entry which is preliminary data.</text>
</comment>
<dbReference type="EMBL" id="CAKOGP040000499">
    <property type="protein sequence ID" value="CAJ1935687.1"/>
    <property type="molecule type" value="Genomic_DNA"/>
</dbReference>
<evidence type="ECO:0000256" key="1">
    <source>
        <dbReference type="ARBA" id="ARBA00022737"/>
    </source>
</evidence>